<dbReference type="GO" id="GO:0004016">
    <property type="term" value="F:adenylate cyclase activity"/>
    <property type="evidence" value="ECO:0007669"/>
    <property type="project" value="UniProtKB-ARBA"/>
</dbReference>
<dbReference type="SUPFAM" id="SSF55073">
    <property type="entry name" value="Nucleotide cyclase"/>
    <property type="match status" value="1"/>
</dbReference>
<dbReference type="EMBL" id="JAZBJZ010000114">
    <property type="protein sequence ID" value="MEE3719130.1"/>
    <property type="molecule type" value="Genomic_DNA"/>
</dbReference>
<comment type="similarity">
    <text evidence="1">Belongs to the adenylyl cyclase class-3 family.</text>
</comment>
<dbReference type="InterPro" id="IPR001054">
    <property type="entry name" value="A/G_cyclase"/>
</dbReference>
<dbReference type="InterPro" id="IPR029016">
    <property type="entry name" value="GAF-like_dom_sf"/>
</dbReference>
<dbReference type="InterPro" id="IPR003018">
    <property type="entry name" value="GAF"/>
</dbReference>
<comment type="caution">
    <text evidence="3">The sequence shown here is derived from an EMBL/GenBank/DDBJ whole genome shotgun (WGS) entry which is preliminary data.</text>
</comment>
<dbReference type="SMART" id="SM00065">
    <property type="entry name" value="GAF"/>
    <property type="match status" value="1"/>
</dbReference>
<keyword evidence="4" id="KW-1185">Reference proteome</keyword>
<dbReference type="GO" id="GO:0035556">
    <property type="term" value="P:intracellular signal transduction"/>
    <property type="evidence" value="ECO:0007669"/>
    <property type="project" value="InterPro"/>
</dbReference>
<dbReference type="GO" id="GO:0006171">
    <property type="term" value="P:cAMP biosynthetic process"/>
    <property type="evidence" value="ECO:0007669"/>
    <property type="project" value="TreeGrafter"/>
</dbReference>
<evidence type="ECO:0000256" key="1">
    <source>
        <dbReference type="ARBA" id="ARBA00005381"/>
    </source>
</evidence>
<dbReference type="Pfam" id="PF00211">
    <property type="entry name" value="Guanylate_cyc"/>
    <property type="match status" value="1"/>
</dbReference>
<proteinExistence type="inferred from homology"/>
<feature type="domain" description="Guanylate cyclase" evidence="2">
    <location>
        <begin position="335"/>
        <end position="464"/>
    </location>
</feature>
<evidence type="ECO:0000313" key="4">
    <source>
        <dbReference type="Proteomes" id="UP001333818"/>
    </source>
</evidence>
<dbReference type="Gene3D" id="3.30.70.1230">
    <property type="entry name" value="Nucleotide cyclase"/>
    <property type="match status" value="1"/>
</dbReference>
<gene>
    <name evidence="3" type="ORF">V2H45_20505</name>
</gene>
<dbReference type="InterPro" id="IPR029787">
    <property type="entry name" value="Nucleotide_cyclase"/>
</dbReference>
<protein>
    <submittedName>
        <fullName evidence="3">Adenylate/guanylate cyclase domain-containing protein</fullName>
    </submittedName>
</protein>
<dbReference type="PROSITE" id="PS50125">
    <property type="entry name" value="GUANYLATE_CYCLASE_2"/>
    <property type="match status" value="1"/>
</dbReference>
<dbReference type="SMART" id="SM00044">
    <property type="entry name" value="CYCc"/>
    <property type="match status" value="1"/>
</dbReference>
<evidence type="ECO:0000259" key="2">
    <source>
        <dbReference type="PROSITE" id="PS50125"/>
    </source>
</evidence>
<dbReference type="SUPFAM" id="SSF55781">
    <property type="entry name" value="GAF domain-like"/>
    <property type="match status" value="1"/>
</dbReference>
<reference evidence="3" key="1">
    <citation type="submission" date="2024-01" db="EMBL/GenBank/DDBJ databases">
        <title>Bank of Algae and Cyanobacteria of the Azores (BACA) strain genomes.</title>
        <authorList>
            <person name="Luz R."/>
            <person name="Cordeiro R."/>
            <person name="Fonseca A."/>
            <person name="Goncalves V."/>
        </authorList>
    </citation>
    <scope>NUCLEOTIDE SEQUENCE</scope>
    <source>
        <strain evidence="3">BACA0141</strain>
    </source>
</reference>
<accession>A0AAW9Q7D2</accession>
<dbReference type="InterPro" id="IPR050697">
    <property type="entry name" value="Adenylyl/Guanylyl_Cyclase_3/4"/>
</dbReference>
<dbReference type="PANTHER" id="PTHR43081:SF1">
    <property type="entry name" value="ADENYLATE CYCLASE, TERMINAL-DIFFERENTIATION SPECIFIC"/>
    <property type="match status" value="1"/>
</dbReference>
<organism evidence="3 4">
    <name type="scientific">Tumidithrix elongata BACA0141</name>
    <dbReference type="NCBI Taxonomy" id="2716417"/>
    <lineage>
        <taxon>Bacteria</taxon>
        <taxon>Bacillati</taxon>
        <taxon>Cyanobacteriota</taxon>
        <taxon>Cyanophyceae</taxon>
        <taxon>Pseudanabaenales</taxon>
        <taxon>Pseudanabaenaceae</taxon>
        <taxon>Tumidithrix</taxon>
        <taxon>Tumidithrix elongata</taxon>
    </lineage>
</organism>
<dbReference type="Proteomes" id="UP001333818">
    <property type="component" value="Unassembled WGS sequence"/>
</dbReference>
<dbReference type="RefSeq" id="WP_330485566.1">
    <property type="nucleotide sequence ID" value="NZ_JAZBJZ010000114.1"/>
</dbReference>
<dbReference type="PANTHER" id="PTHR43081">
    <property type="entry name" value="ADENYLATE CYCLASE, TERMINAL-DIFFERENTIATION SPECIFIC-RELATED"/>
    <property type="match status" value="1"/>
</dbReference>
<dbReference type="Pfam" id="PF13185">
    <property type="entry name" value="GAF_2"/>
    <property type="match status" value="1"/>
</dbReference>
<dbReference type="Gene3D" id="3.30.450.40">
    <property type="match status" value="1"/>
</dbReference>
<dbReference type="CDD" id="cd07302">
    <property type="entry name" value="CHD"/>
    <property type="match status" value="1"/>
</dbReference>
<sequence>MAQISLKKMILKGEVKHIVRSMLDNSSDSISIQDENGNLLVENLTGNITGNSAENIANPIRSLQKEAISTPDASKLDENLELQPSQLHKQAIEVSGEVVGWVTGTASTRVDAVVILLTHLATREIERKTLAAEALDKYREINFLYNISGRMASCLGIREVSDLVIEEARKLIEATSASVMLLNEDTDLLEIVSGVGTASKNVLELRLGEGIAGYVLKTGKAEIVNDLSTDPRYIPSDSPAYALICAPLRTKDKTIGVINISNTNPVNYTSEDLKLFTALTAQASAAIENALLHENKLKEERIKNNLERYLSPQVVQAVIGAKGEVSLNTTKRNLTMLFSDIRGFTTKCEELAPEEVVMYLNEYFTHMVSVIFSHRGTVNKFVGDMIVAMFGAPSRLLDHERRAIETAIEMQKRIRTIPVPWIRENFITGIGISTGDVVVGNIGSPQHMDYTAIGDEVNIASRLQSIALGGQILVSRGVYEATKDSFEFKEYGIVQVKGKKKAIEVFEVIH</sequence>
<evidence type="ECO:0000313" key="3">
    <source>
        <dbReference type="EMBL" id="MEE3719130.1"/>
    </source>
</evidence>
<name>A0AAW9Q7D2_9CYAN</name>
<dbReference type="AlphaFoldDB" id="A0AAW9Q7D2"/>